<organism evidence="7 8">
    <name type="scientific">Microbacterium wangchenii</name>
    <dbReference type="NCBI Taxonomy" id="2541726"/>
    <lineage>
        <taxon>Bacteria</taxon>
        <taxon>Bacillati</taxon>
        <taxon>Actinomycetota</taxon>
        <taxon>Actinomycetes</taxon>
        <taxon>Micrococcales</taxon>
        <taxon>Microbacteriaceae</taxon>
        <taxon>Microbacterium</taxon>
    </lineage>
</organism>
<dbReference type="RefSeq" id="WP_135069777.1">
    <property type="nucleotide sequence ID" value="NZ_CP038266.1"/>
</dbReference>
<dbReference type="SMART" id="SM00387">
    <property type="entry name" value="HATPase_c"/>
    <property type="match status" value="1"/>
</dbReference>
<feature type="transmembrane region" description="Helical" evidence="5">
    <location>
        <begin position="72"/>
        <end position="96"/>
    </location>
</feature>
<keyword evidence="5" id="KW-0472">Membrane</keyword>
<keyword evidence="5" id="KW-0812">Transmembrane</keyword>
<dbReference type="Gene3D" id="3.30.565.10">
    <property type="entry name" value="Histidine kinase-like ATPase, C-terminal domain"/>
    <property type="match status" value="1"/>
</dbReference>
<dbReference type="EMBL" id="CP038266">
    <property type="protein sequence ID" value="QBR90224.1"/>
    <property type="molecule type" value="Genomic_DNA"/>
</dbReference>
<feature type="transmembrane region" description="Helical" evidence="5">
    <location>
        <begin position="103"/>
        <end position="131"/>
    </location>
</feature>
<sequence length="393" mass="40634">MNQVSDRRAVPSRWWAVALVAVALACCVVTAIEFASGAGSALDVALVVAGVIAYVLFFALVTRPAAEGSARAWASVVVTVTAAGALTAVEAGNALFQFWMYPLIWVLTATIPAAVITSAVAAVVVFAGFAVSMGSDPEWAADAALTQAISFGVSVVLGLWITNIYQYAEERERLLAELTAAQDEVAALHRHAGVTSERERLSRELHDTIAQSLAGTVLLAQRARREAAGGGAVDDTLALLEESARSALAETRALVAGNAPIELRGGGVIDALQALADRFARETGTHVDVDAAVAIPLDRESEVALLRCAQEALANVRAHAGARSVRLSLRAGEGWAELRVRDDGRGFDPDAPSAGFGLSGLRARVGLLGGDLVVDGTPGATTLLARVPAGASA</sequence>
<feature type="transmembrane region" description="Helical" evidence="5">
    <location>
        <begin position="44"/>
        <end position="66"/>
    </location>
</feature>
<keyword evidence="3" id="KW-0902">Two-component regulatory system</keyword>
<evidence type="ECO:0000256" key="4">
    <source>
        <dbReference type="SAM" id="Coils"/>
    </source>
</evidence>
<dbReference type="InterPro" id="IPR050482">
    <property type="entry name" value="Sensor_HK_TwoCompSys"/>
</dbReference>
<dbReference type="InterPro" id="IPR011712">
    <property type="entry name" value="Sig_transdc_His_kin_sub3_dim/P"/>
</dbReference>
<feature type="transmembrane region" description="Helical" evidence="5">
    <location>
        <begin position="143"/>
        <end position="165"/>
    </location>
</feature>
<dbReference type="InterPro" id="IPR036890">
    <property type="entry name" value="HATPase_C_sf"/>
</dbReference>
<evidence type="ECO:0000259" key="6">
    <source>
        <dbReference type="SMART" id="SM00387"/>
    </source>
</evidence>
<feature type="domain" description="Histidine kinase/HSP90-like ATPase" evidence="6">
    <location>
        <begin position="300"/>
        <end position="391"/>
    </location>
</feature>
<keyword evidence="1" id="KW-0808">Transferase</keyword>
<reference evidence="7 8" key="1">
    <citation type="submission" date="2019-03" db="EMBL/GenBank/DDBJ databases">
        <authorList>
            <person name="Dong K."/>
        </authorList>
    </citation>
    <scope>NUCLEOTIDE SEQUENCE [LARGE SCALE GENOMIC DNA]</scope>
    <source>
        <strain evidence="8">dk512</strain>
    </source>
</reference>
<gene>
    <name evidence="7" type="ORF">E4K62_16975</name>
</gene>
<dbReference type="SUPFAM" id="SSF55874">
    <property type="entry name" value="ATPase domain of HSP90 chaperone/DNA topoisomerase II/histidine kinase"/>
    <property type="match status" value="1"/>
</dbReference>
<keyword evidence="4" id="KW-0175">Coiled coil</keyword>
<evidence type="ECO:0000313" key="7">
    <source>
        <dbReference type="EMBL" id="QBR90224.1"/>
    </source>
</evidence>
<keyword evidence="5" id="KW-1133">Transmembrane helix</keyword>
<evidence type="ECO:0000256" key="1">
    <source>
        <dbReference type="ARBA" id="ARBA00022679"/>
    </source>
</evidence>
<dbReference type="CDD" id="cd16917">
    <property type="entry name" value="HATPase_UhpB-NarQ-NarX-like"/>
    <property type="match status" value="1"/>
</dbReference>
<proteinExistence type="predicted"/>
<dbReference type="InterPro" id="IPR003594">
    <property type="entry name" value="HATPase_dom"/>
</dbReference>
<name>A0ABX5SVP4_9MICO</name>
<feature type="transmembrane region" description="Helical" evidence="5">
    <location>
        <begin position="12"/>
        <end position="32"/>
    </location>
</feature>
<dbReference type="Proteomes" id="UP000295748">
    <property type="component" value="Chromosome"/>
</dbReference>
<feature type="coiled-coil region" evidence="4">
    <location>
        <begin position="164"/>
        <end position="191"/>
    </location>
</feature>
<accession>A0ABX5SVP4</accession>
<dbReference type="Pfam" id="PF07730">
    <property type="entry name" value="HisKA_3"/>
    <property type="match status" value="1"/>
</dbReference>
<dbReference type="GO" id="GO:0016301">
    <property type="term" value="F:kinase activity"/>
    <property type="evidence" value="ECO:0007669"/>
    <property type="project" value="UniProtKB-KW"/>
</dbReference>
<dbReference type="Pfam" id="PF02518">
    <property type="entry name" value="HATPase_c"/>
    <property type="match status" value="1"/>
</dbReference>
<keyword evidence="8" id="KW-1185">Reference proteome</keyword>
<evidence type="ECO:0000256" key="2">
    <source>
        <dbReference type="ARBA" id="ARBA00022777"/>
    </source>
</evidence>
<dbReference type="PROSITE" id="PS51257">
    <property type="entry name" value="PROKAR_LIPOPROTEIN"/>
    <property type="match status" value="1"/>
</dbReference>
<protein>
    <submittedName>
        <fullName evidence="7">Sensor histidine kinase</fullName>
    </submittedName>
</protein>
<evidence type="ECO:0000256" key="5">
    <source>
        <dbReference type="SAM" id="Phobius"/>
    </source>
</evidence>
<dbReference type="InterPro" id="IPR017205">
    <property type="entry name" value="Sig_transdc_His_kinase_ChrS"/>
</dbReference>
<keyword evidence="2 7" id="KW-0418">Kinase</keyword>
<dbReference type="Gene3D" id="1.20.5.1930">
    <property type="match status" value="1"/>
</dbReference>
<dbReference type="PANTHER" id="PTHR24421">
    <property type="entry name" value="NITRATE/NITRITE SENSOR PROTEIN NARX-RELATED"/>
    <property type="match status" value="1"/>
</dbReference>
<dbReference type="PIRSF" id="PIRSF037434">
    <property type="entry name" value="STHK_ChrS"/>
    <property type="match status" value="1"/>
</dbReference>
<evidence type="ECO:0000256" key="3">
    <source>
        <dbReference type="ARBA" id="ARBA00023012"/>
    </source>
</evidence>
<dbReference type="PANTHER" id="PTHR24421:SF63">
    <property type="entry name" value="SENSOR HISTIDINE KINASE DESK"/>
    <property type="match status" value="1"/>
</dbReference>
<evidence type="ECO:0000313" key="8">
    <source>
        <dbReference type="Proteomes" id="UP000295748"/>
    </source>
</evidence>